<reference evidence="2 3" key="1">
    <citation type="submission" date="2021-03" db="EMBL/GenBank/DDBJ databases">
        <title>Genomic and phenotypic characterization of Chloracidobacterium isolates provides evidence for multiple species.</title>
        <authorList>
            <person name="Saini M.K."/>
            <person name="Costas A.M.G."/>
            <person name="Tank M."/>
            <person name="Bryant D.A."/>
        </authorList>
    </citation>
    <scope>NUCLEOTIDE SEQUENCE [LARGE SCALE GENOMIC DNA]</scope>
    <source>
        <strain evidence="2 3">BV2-C</strain>
    </source>
</reference>
<feature type="compositionally biased region" description="Low complexity" evidence="1">
    <location>
        <begin position="60"/>
        <end position="70"/>
    </location>
</feature>
<gene>
    <name evidence="2" type="ORF">J8C06_00235</name>
</gene>
<dbReference type="RefSeq" id="WP_211428806.1">
    <property type="nucleotide sequence ID" value="NZ_CP072648.1"/>
</dbReference>
<organism evidence="2 3">
    <name type="scientific">Chloracidobacterium validum</name>
    <dbReference type="NCBI Taxonomy" id="2821543"/>
    <lineage>
        <taxon>Bacteria</taxon>
        <taxon>Pseudomonadati</taxon>
        <taxon>Acidobacteriota</taxon>
        <taxon>Terriglobia</taxon>
        <taxon>Terriglobales</taxon>
        <taxon>Acidobacteriaceae</taxon>
        <taxon>Chloracidobacterium</taxon>
    </lineage>
</organism>
<name>A0ABX8BBK4_9BACT</name>
<feature type="compositionally biased region" description="Low complexity" evidence="1">
    <location>
        <begin position="1"/>
        <end position="45"/>
    </location>
</feature>
<feature type="region of interest" description="Disordered" evidence="1">
    <location>
        <begin position="1"/>
        <end position="100"/>
    </location>
</feature>
<dbReference type="Proteomes" id="UP000676506">
    <property type="component" value="Chromosome 1"/>
</dbReference>
<evidence type="ECO:0000313" key="3">
    <source>
        <dbReference type="Proteomes" id="UP000676506"/>
    </source>
</evidence>
<evidence type="ECO:0000313" key="2">
    <source>
        <dbReference type="EMBL" id="QUW02915.1"/>
    </source>
</evidence>
<sequence>MKAVQSVASKASARSQSAPPSRKVVHPASESKAAAPARALASGAPKAEKKAKASPPTPSVPAVETPASEASSKKKSKKFLASAAPVSEATPPMSSARRNREREALNLYTTAMESFKQMDYDRARDVLLLLLNDFVLESEIADRARVFLKICEQKLHPAML</sequence>
<accession>A0ABX8BBK4</accession>
<dbReference type="EMBL" id="CP072648">
    <property type="protein sequence ID" value="QUW02915.1"/>
    <property type="molecule type" value="Genomic_DNA"/>
</dbReference>
<evidence type="ECO:0000256" key="1">
    <source>
        <dbReference type="SAM" id="MobiDB-lite"/>
    </source>
</evidence>
<keyword evidence="3" id="KW-1185">Reference proteome</keyword>
<proteinExistence type="predicted"/>
<protein>
    <submittedName>
        <fullName evidence="2">Uncharacterized protein</fullName>
    </submittedName>
</protein>